<gene>
    <name evidence="7" type="ORF">N7456_013324</name>
</gene>
<keyword evidence="1" id="KW-0805">Transcription regulation</keyword>
<dbReference type="PROSITE" id="PS50048">
    <property type="entry name" value="ZN2_CY6_FUNGAL_2"/>
    <property type="match status" value="1"/>
</dbReference>
<feature type="compositionally biased region" description="Basic residues" evidence="5">
    <location>
        <begin position="93"/>
        <end position="103"/>
    </location>
</feature>
<feature type="compositionally biased region" description="Basic and acidic residues" evidence="5">
    <location>
        <begin position="83"/>
        <end position="92"/>
    </location>
</feature>
<keyword evidence="4" id="KW-0539">Nucleus</keyword>
<dbReference type="Gene3D" id="4.10.240.10">
    <property type="entry name" value="Zn(2)-C6 fungal-type DNA-binding domain"/>
    <property type="match status" value="1"/>
</dbReference>
<dbReference type="GO" id="GO:0000981">
    <property type="term" value="F:DNA-binding transcription factor activity, RNA polymerase II-specific"/>
    <property type="evidence" value="ECO:0007669"/>
    <property type="project" value="InterPro"/>
</dbReference>
<protein>
    <recommendedName>
        <fullName evidence="6">Zn(2)-C6 fungal-type domain-containing protein</fullName>
    </recommendedName>
</protein>
<dbReference type="InterPro" id="IPR050675">
    <property type="entry name" value="OAF3"/>
</dbReference>
<evidence type="ECO:0000313" key="8">
    <source>
        <dbReference type="Proteomes" id="UP001149165"/>
    </source>
</evidence>
<dbReference type="SMART" id="SM00066">
    <property type="entry name" value="GAL4"/>
    <property type="match status" value="1"/>
</dbReference>
<evidence type="ECO:0000256" key="2">
    <source>
        <dbReference type="ARBA" id="ARBA00023125"/>
    </source>
</evidence>
<dbReference type="InterPro" id="IPR001138">
    <property type="entry name" value="Zn2Cys6_DnaBD"/>
</dbReference>
<dbReference type="GO" id="GO:0008270">
    <property type="term" value="F:zinc ion binding"/>
    <property type="evidence" value="ECO:0007669"/>
    <property type="project" value="InterPro"/>
</dbReference>
<evidence type="ECO:0000313" key="7">
    <source>
        <dbReference type="EMBL" id="KAJ5081086.1"/>
    </source>
</evidence>
<name>A0A9W9EG22_9EURO</name>
<evidence type="ECO:0000256" key="3">
    <source>
        <dbReference type="ARBA" id="ARBA00023163"/>
    </source>
</evidence>
<dbReference type="EMBL" id="JAPQKH010000011">
    <property type="protein sequence ID" value="KAJ5081086.1"/>
    <property type="molecule type" value="Genomic_DNA"/>
</dbReference>
<evidence type="ECO:0000259" key="6">
    <source>
        <dbReference type="PROSITE" id="PS50048"/>
    </source>
</evidence>
<keyword evidence="8" id="KW-1185">Reference proteome</keyword>
<dbReference type="PANTHER" id="PTHR31069:SF26">
    <property type="entry name" value="ZN(2)-C6 FUNGAL-TYPE DOMAIN-CONTAINING PROTEIN"/>
    <property type="match status" value="1"/>
</dbReference>
<dbReference type="InterPro" id="IPR036864">
    <property type="entry name" value="Zn2-C6_fun-type_DNA-bd_sf"/>
</dbReference>
<evidence type="ECO:0000256" key="1">
    <source>
        <dbReference type="ARBA" id="ARBA00023015"/>
    </source>
</evidence>
<dbReference type="PANTHER" id="PTHR31069">
    <property type="entry name" value="OLEATE-ACTIVATED TRANSCRIPTION FACTOR 1-RELATED"/>
    <property type="match status" value="1"/>
</dbReference>
<dbReference type="Proteomes" id="UP001149165">
    <property type="component" value="Unassembled WGS sequence"/>
</dbReference>
<reference evidence="7" key="2">
    <citation type="journal article" date="2023" name="IMA Fungus">
        <title>Comparative genomic study of the Penicillium genus elucidates a diverse pangenome and 15 lateral gene transfer events.</title>
        <authorList>
            <person name="Petersen C."/>
            <person name="Sorensen T."/>
            <person name="Nielsen M.R."/>
            <person name="Sondergaard T.E."/>
            <person name="Sorensen J.L."/>
            <person name="Fitzpatrick D.A."/>
            <person name="Frisvad J.C."/>
            <person name="Nielsen K.L."/>
        </authorList>
    </citation>
    <scope>NUCLEOTIDE SEQUENCE</scope>
    <source>
        <strain evidence="7">IBT 30069</strain>
    </source>
</reference>
<dbReference type="Pfam" id="PF00172">
    <property type="entry name" value="Zn_clus"/>
    <property type="match status" value="1"/>
</dbReference>
<dbReference type="CDD" id="cd00067">
    <property type="entry name" value="GAL4"/>
    <property type="match status" value="1"/>
</dbReference>
<evidence type="ECO:0000256" key="5">
    <source>
        <dbReference type="SAM" id="MobiDB-lite"/>
    </source>
</evidence>
<keyword evidence="3" id="KW-0804">Transcription</keyword>
<dbReference type="AlphaFoldDB" id="A0A9W9EG22"/>
<dbReference type="SUPFAM" id="SSF57701">
    <property type="entry name" value="Zn2/Cys6 DNA-binding domain"/>
    <property type="match status" value="1"/>
</dbReference>
<proteinExistence type="predicted"/>
<accession>A0A9W9EG22</accession>
<keyword evidence="2" id="KW-0238">DNA-binding</keyword>
<feature type="domain" description="Zn(2)-C6 fungal-type" evidence="6">
    <location>
        <begin position="23"/>
        <end position="53"/>
    </location>
</feature>
<feature type="region of interest" description="Disordered" evidence="5">
    <location>
        <begin position="62"/>
        <end position="125"/>
    </location>
</feature>
<comment type="caution">
    <text evidence="7">The sequence shown here is derived from an EMBL/GenBank/DDBJ whole genome shotgun (WGS) entry which is preliminary data.</text>
</comment>
<organism evidence="7 8">
    <name type="scientific">Penicillium angulare</name>
    <dbReference type="NCBI Taxonomy" id="116970"/>
    <lineage>
        <taxon>Eukaryota</taxon>
        <taxon>Fungi</taxon>
        <taxon>Dikarya</taxon>
        <taxon>Ascomycota</taxon>
        <taxon>Pezizomycotina</taxon>
        <taxon>Eurotiomycetes</taxon>
        <taxon>Eurotiomycetidae</taxon>
        <taxon>Eurotiales</taxon>
        <taxon>Aspergillaceae</taxon>
        <taxon>Penicillium</taxon>
    </lineage>
</organism>
<reference evidence="7" key="1">
    <citation type="submission" date="2022-11" db="EMBL/GenBank/DDBJ databases">
        <authorList>
            <person name="Petersen C."/>
        </authorList>
    </citation>
    <scope>NUCLEOTIDE SEQUENCE</scope>
    <source>
        <strain evidence="7">IBT 30069</strain>
    </source>
</reference>
<dbReference type="GO" id="GO:0003677">
    <property type="term" value="F:DNA binding"/>
    <property type="evidence" value="ECO:0007669"/>
    <property type="project" value="UniProtKB-KW"/>
</dbReference>
<dbReference type="PRINTS" id="PR00755">
    <property type="entry name" value="AFLATOXINBRP"/>
</dbReference>
<evidence type="ECO:0000256" key="4">
    <source>
        <dbReference type="ARBA" id="ARBA00023242"/>
    </source>
</evidence>
<dbReference type="OrthoDB" id="2943660at2759"/>
<sequence>MSLSKQSKNGVSQLPRSVKVRSTCNACQQAKIRCSHEKPSCRRCQKHNLDCIYSVSRRLGRPAKKRESRVGLEESDSSPIPKRKCEPSERDKKARRNSRKKGSRASSGALLRGRMSSATVKEEDEDLYTAPISTESKMDDSSALDMEFTSDSWLQEAAYTRHSGGSDNQPIQDAYADLDLEDSFDPLPDYMKHSTSAHPHSLGDTYFAPIPIGQDVNPAQFSIDCDMENIQQHPDQTSYLEMKEKAEISPWAYGSGSNFDIQPISDQWSLDRAYSSSAILLNSSPPNCCPLQSPGTSQDSDTYSSEASDFLNPLDSPPSFTCSCHKQAISELIRSGLSTGPNGSCNIDSILACQKNLLIQTEAIFECKMCSHSEVQANILMIIIVTIDSLLSTLDGSIPRPGIDERGISAEPVQAVNGGKFDVRGGSGSAGGFKSYVDPCPLVVGGFSIPMEEMSYFAQQVLQARLSMLLVTIRRIRVCMQQHLTAVLSRGRLLMIMETDRRLQGIMMKIKMAV</sequence>